<comment type="caution">
    <text evidence="1">The sequence shown here is derived from an EMBL/GenBank/DDBJ whole genome shotgun (WGS) entry which is preliminary data.</text>
</comment>
<proteinExistence type="predicted"/>
<organism evidence="1 2">
    <name type="scientific">Arthrobotrys musiformis</name>
    <dbReference type="NCBI Taxonomy" id="47236"/>
    <lineage>
        <taxon>Eukaryota</taxon>
        <taxon>Fungi</taxon>
        <taxon>Dikarya</taxon>
        <taxon>Ascomycota</taxon>
        <taxon>Pezizomycotina</taxon>
        <taxon>Orbiliomycetes</taxon>
        <taxon>Orbiliales</taxon>
        <taxon>Orbiliaceae</taxon>
        <taxon>Arthrobotrys</taxon>
    </lineage>
</organism>
<protein>
    <submittedName>
        <fullName evidence="1">Uncharacterized protein</fullName>
    </submittedName>
</protein>
<sequence length="401" mass="45239">MQSSSPLPSPTLSFHPRHQIMNLLLRLCPSPSKAPDYPDPPTDRLRGMIYAAACQRIETRAKLTPPNLTKAFDLVKVFTDLTGYLFPLHNYDLQVDICVKTALFQLLLSDKDAIREFEKLRSYMASGPAFNAMNTSSVVDNGFIKYLAEEAGFISADPKEISPPSSPRQSGCLAKGSGFGSISQTRVQLAFMESVIHSLVKTRSTNSSKSRRHSECVPNIHSEKFNLESLLKILPNWIFPVGEFDEEEYGEIYLPVAEDFVGFTRAISTITAACNAHHSKLQVSRTVIEEALHYYNSLQKSFKPHPQLWKFAEAYLLGFVCATLGSSEGFKQLFMSDWKIVLQEEWQKKCTSTNSFAYRRMSAVIDAKEMDIDTNEGGPIESESVRRKSIVDEYNSWEFLR</sequence>
<gene>
    <name evidence="1" type="ORF">TWF481_009890</name>
</gene>
<evidence type="ECO:0000313" key="2">
    <source>
        <dbReference type="Proteomes" id="UP001370758"/>
    </source>
</evidence>
<evidence type="ECO:0000313" key="1">
    <source>
        <dbReference type="EMBL" id="KAK6502080.1"/>
    </source>
</evidence>
<reference evidence="1 2" key="1">
    <citation type="submission" date="2023-08" db="EMBL/GenBank/DDBJ databases">
        <authorList>
            <person name="Palmer J.M."/>
        </authorList>
    </citation>
    <scope>NUCLEOTIDE SEQUENCE [LARGE SCALE GENOMIC DNA]</scope>
    <source>
        <strain evidence="1 2">TWF481</strain>
    </source>
</reference>
<dbReference type="Proteomes" id="UP001370758">
    <property type="component" value="Unassembled WGS sequence"/>
</dbReference>
<name>A0AAV9W550_9PEZI</name>
<accession>A0AAV9W550</accession>
<dbReference type="EMBL" id="JAVHJL010000006">
    <property type="protein sequence ID" value="KAK6502080.1"/>
    <property type="molecule type" value="Genomic_DNA"/>
</dbReference>
<dbReference type="AlphaFoldDB" id="A0AAV9W550"/>
<keyword evidence="2" id="KW-1185">Reference proteome</keyword>